<keyword evidence="2" id="KW-1185">Reference proteome</keyword>
<name>A0A1T1AP55_RHOFE</name>
<comment type="caution">
    <text evidence="1">The sequence shown here is derived from an EMBL/GenBank/DDBJ whole genome shotgun (WGS) entry which is preliminary data.</text>
</comment>
<organism evidence="1 2">
    <name type="scientific">Rhodoferax fermentans</name>
    <dbReference type="NCBI Taxonomy" id="28066"/>
    <lineage>
        <taxon>Bacteria</taxon>
        <taxon>Pseudomonadati</taxon>
        <taxon>Pseudomonadota</taxon>
        <taxon>Betaproteobacteria</taxon>
        <taxon>Burkholderiales</taxon>
        <taxon>Comamonadaceae</taxon>
        <taxon>Rhodoferax</taxon>
    </lineage>
</organism>
<dbReference type="AlphaFoldDB" id="A0A1T1AP55"/>
<accession>A0A1T1AP55</accession>
<proteinExistence type="predicted"/>
<dbReference type="Proteomes" id="UP000190750">
    <property type="component" value="Unassembled WGS sequence"/>
</dbReference>
<evidence type="ECO:0000313" key="2">
    <source>
        <dbReference type="Proteomes" id="UP000190750"/>
    </source>
</evidence>
<evidence type="ECO:0000313" key="1">
    <source>
        <dbReference type="EMBL" id="OOV05817.1"/>
    </source>
</evidence>
<reference evidence="1 2" key="1">
    <citation type="submission" date="2017-01" db="EMBL/GenBank/DDBJ databases">
        <title>Genome sequencing of Rhodoferax fermentans JCM 7819.</title>
        <authorList>
            <person name="Kim Y.J."/>
            <person name="Farh M.E.-A."/>
            <person name="Yang D.-C."/>
        </authorList>
    </citation>
    <scope>NUCLEOTIDE SEQUENCE [LARGE SCALE GENOMIC DNA]</scope>
    <source>
        <strain evidence="1 2">JCM 7819</strain>
    </source>
</reference>
<protein>
    <submittedName>
        <fullName evidence="1">Uncharacterized protein</fullName>
    </submittedName>
</protein>
<gene>
    <name evidence="1" type="ORF">RF819_03005</name>
</gene>
<dbReference type="EMBL" id="MTJN01000002">
    <property type="protein sequence ID" value="OOV05817.1"/>
    <property type="molecule type" value="Genomic_DNA"/>
</dbReference>
<sequence>MILIEVRGGIVNTVWCSEPDGVEVFIRDLDDIYDADDQVFDPLVAIPGLKELRVPHFVIY</sequence>